<feature type="transmembrane region" description="Helical" evidence="7">
    <location>
        <begin position="6"/>
        <end position="29"/>
    </location>
</feature>
<evidence type="ECO:0000259" key="8">
    <source>
        <dbReference type="PROSITE" id="PS50262"/>
    </source>
</evidence>
<evidence type="ECO:0000256" key="5">
    <source>
        <dbReference type="ARBA" id="ARBA00022989"/>
    </source>
</evidence>
<evidence type="ECO:0000256" key="1">
    <source>
        <dbReference type="ARBA" id="ARBA00004370"/>
    </source>
</evidence>
<dbReference type="SUPFAM" id="SSF81321">
    <property type="entry name" value="Family A G protein-coupled receptor-like"/>
    <property type="match status" value="1"/>
</dbReference>
<feature type="domain" description="G-protein coupled receptors family 1 profile" evidence="8">
    <location>
        <begin position="1"/>
        <end position="102"/>
    </location>
</feature>
<accession>A0A8B8EPA0</accession>
<evidence type="ECO:0000256" key="3">
    <source>
        <dbReference type="ARBA" id="ARBA00022692"/>
    </source>
</evidence>
<keyword evidence="3 7" id="KW-0812">Transmembrane</keyword>
<dbReference type="PANTHER" id="PTHR24372">
    <property type="entry name" value="GLYCOPROTEIN HORMONE RECEPTOR"/>
    <property type="match status" value="1"/>
</dbReference>
<dbReference type="GeneID" id="111135730"/>
<keyword evidence="6 7" id="KW-0472">Membrane</keyword>
<keyword evidence="2" id="KW-0433">Leucine-rich repeat</keyword>
<evidence type="ECO:0000256" key="6">
    <source>
        <dbReference type="ARBA" id="ARBA00023136"/>
    </source>
</evidence>
<dbReference type="GO" id="GO:0007189">
    <property type="term" value="P:adenylate cyclase-activating G protein-coupled receptor signaling pathway"/>
    <property type="evidence" value="ECO:0007669"/>
    <property type="project" value="TreeGrafter"/>
</dbReference>
<protein>
    <submittedName>
        <fullName evidence="10">Relaxin receptor 1-like</fullName>
    </submittedName>
</protein>
<dbReference type="GO" id="GO:0009755">
    <property type="term" value="P:hormone-mediated signaling pathway"/>
    <property type="evidence" value="ECO:0007669"/>
    <property type="project" value="TreeGrafter"/>
</dbReference>
<name>A0A8B8EPA0_CRAVI</name>
<dbReference type="InterPro" id="IPR017452">
    <property type="entry name" value="GPCR_Rhodpsn_7TM"/>
</dbReference>
<dbReference type="InterPro" id="IPR000276">
    <property type="entry name" value="GPCR_Rhodpsn"/>
</dbReference>
<dbReference type="RefSeq" id="XP_022341751.1">
    <property type="nucleotide sequence ID" value="XM_022486043.1"/>
</dbReference>
<feature type="transmembrane region" description="Helical" evidence="7">
    <location>
        <begin position="83"/>
        <end position="104"/>
    </location>
</feature>
<evidence type="ECO:0000313" key="9">
    <source>
        <dbReference type="Proteomes" id="UP000694844"/>
    </source>
</evidence>
<dbReference type="OrthoDB" id="10035376at2759"/>
<dbReference type="PROSITE" id="PS50262">
    <property type="entry name" value="G_PROTEIN_RECEP_F1_2"/>
    <property type="match status" value="1"/>
</dbReference>
<dbReference type="Pfam" id="PF00001">
    <property type="entry name" value="7tm_1"/>
    <property type="match status" value="1"/>
</dbReference>
<evidence type="ECO:0000256" key="4">
    <source>
        <dbReference type="ARBA" id="ARBA00022737"/>
    </source>
</evidence>
<gene>
    <name evidence="10" type="primary">LOC111135730</name>
</gene>
<sequence>MILFVGANFGIFIAILLGQLFIFVNLICVGKQINSNNTIQQRKEISLGKTLIAVAITDMSCWIPIGVIGLLTQAGYSVTAEMYTWIMIIVFPVHSALNPIIYIFSEILRHRQEYQMITSHERQTSTSKTPQT</sequence>
<evidence type="ECO:0000256" key="2">
    <source>
        <dbReference type="ARBA" id="ARBA00022614"/>
    </source>
</evidence>
<dbReference type="Gene3D" id="1.20.1070.10">
    <property type="entry name" value="Rhodopsin 7-helix transmembrane proteins"/>
    <property type="match status" value="1"/>
</dbReference>
<keyword evidence="5 7" id="KW-1133">Transmembrane helix</keyword>
<keyword evidence="4" id="KW-0677">Repeat</keyword>
<dbReference type="GO" id="GO:0008528">
    <property type="term" value="F:G protein-coupled peptide receptor activity"/>
    <property type="evidence" value="ECO:0007669"/>
    <property type="project" value="TreeGrafter"/>
</dbReference>
<reference evidence="9" key="1">
    <citation type="submission" date="2024-06" db="UniProtKB">
        <authorList>
            <consortium name="RefSeq"/>
        </authorList>
    </citation>
    <scope>NUCLEOTIDE SEQUENCE [LARGE SCALE GENOMIC DNA]</scope>
</reference>
<keyword evidence="9" id="KW-1185">Reference proteome</keyword>
<proteinExistence type="predicted"/>
<evidence type="ECO:0000256" key="7">
    <source>
        <dbReference type="SAM" id="Phobius"/>
    </source>
</evidence>
<feature type="transmembrane region" description="Helical" evidence="7">
    <location>
        <begin position="50"/>
        <end position="71"/>
    </location>
</feature>
<dbReference type="AlphaFoldDB" id="A0A8B8EPA0"/>
<dbReference type="GO" id="GO:0005886">
    <property type="term" value="C:plasma membrane"/>
    <property type="evidence" value="ECO:0007669"/>
    <property type="project" value="TreeGrafter"/>
</dbReference>
<dbReference type="PANTHER" id="PTHR24372:SF77">
    <property type="entry name" value="G-PROTEIN COUPLED RECEPTORS FAMILY 1 PROFILE DOMAIN-CONTAINING PROTEIN"/>
    <property type="match status" value="1"/>
</dbReference>
<evidence type="ECO:0000313" key="10">
    <source>
        <dbReference type="RefSeq" id="XP_022341751.1"/>
    </source>
</evidence>
<comment type="subcellular location">
    <subcellularLocation>
        <location evidence="1">Membrane</location>
    </subcellularLocation>
</comment>
<dbReference type="KEGG" id="cvn:111135730"/>
<reference evidence="10" key="2">
    <citation type="submission" date="2025-08" db="UniProtKB">
        <authorList>
            <consortium name="RefSeq"/>
        </authorList>
    </citation>
    <scope>IDENTIFICATION</scope>
    <source>
        <tissue evidence="10">Whole sample</tissue>
    </source>
</reference>
<dbReference type="Proteomes" id="UP000694844">
    <property type="component" value="Chromosome 1"/>
</dbReference>
<organism evidence="9 10">
    <name type="scientific">Crassostrea virginica</name>
    <name type="common">Eastern oyster</name>
    <dbReference type="NCBI Taxonomy" id="6565"/>
    <lineage>
        <taxon>Eukaryota</taxon>
        <taxon>Metazoa</taxon>
        <taxon>Spiralia</taxon>
        <taxon>Lophotrochozoa</taxon>
        <taxon>Mollusca</taxon>
        <taxon>Bivalvia</taxon>
        <taxon>Autobranchia</taxon>
        <taxon>Pteriomorphia</taxon>
        <taxon>Ostreida</taxon>
        <taxon>Ostreoidea</taxon>
        <taxon>Ostreidae</taxon>
        <taxon>Crassostrea</taxon>
    </lineage>
</organism>